<dbReference type="SUPFAM" id="SSF52096">
    <property type="entry name" value="ClpP/crotonase"/>
    <property type="match status" value="1"/>
</dbReference>
<dbReference type="Proteomes" id="UP000799429">
    <property type="component" value="Unassembled WGS sequence"/>
</dbReference>
<evidence type="ECO:0000256" key="6">
    <source>
        <dbReference type="ARBA" id="ARBA00023235"/>
    </source>
</evidence>
<reference evidence="10" key="1">
    <citation type="journal article" date="2020" name="Stud. Mycol.">
        <title>101 Dothideomycetes genomes: a test case for predicting lifestyles and emergence of pathogens.</title>
        <authorList>
            <person name="Haridas S."/>
            <person name="Albert R."/>
            <person name="Binder M."/>
            <person name="Bloem J."/>
            <person name="Labutti K."/>
            <person name="Salamov A."/>
            <person name="Andreopoulos B."/>
            <person name="Baker S."/>
            <person name="Barry K."/>
            <person name="Bills G."/>
            <person name="Bluhm B."/>
            <person name="Cannon C."/>
            <person name="Castanera R."/>
            <person name="Culley D."/>
            <person name="Daum C."/>
            <person name="Ezra D."/>
            <person name="Gonzalez J."/>
            <person name="Henrissat B."/>
            <person name="Kuo A."/>
            <person name="Liang C."/>
            <person name="Lipzen A."/>
            <person name="Lutzoni F."/>
            <person name="Magnuson J."/>
            <person name="Mondo S."/>
            <person name="Nolan M."/>
            <person name="Ohm R."/>
            <person name="Pangilinan J."/>
            <person name="Park H.-J."/>
            <person name="Ramirez L."/>
            <person name="Alfaro M."/>
            <person name="Sun H."/>
            <person name="Tritt A."/>
            <person name="Yoshinaga Y."/>
            <person name="Zwiers L.-H."/>
            <person name="Turgeon B."/>
            <person name="Goodwin S."/>
            <person name="Spatafora J."/>
            <person name="Crous P."/>
            <person name="Grigoriev I."/>
        </authorList>
    </citation>
    <scope>NUCLEOTIDE SEQUENCE</scope>
    <source>
        <strain evidence="10">CBS 101060</strain>
    </source>
</reference>
<name>A0A9P4SJJ5_9PEZI</name>
<accession>A0A9P4SJJ5</accession>
<evidence type="ECO:0000313" key="10">
    <source>
        <dbReference type="EMBL" id="KAF2842990.1"/>
    </source>
</evidence>
<keyword evidence="7" id="KW-0456">Lyase</keyword>
<dbReference type="GO" id="GO:0006635">
    <property type="term" value="P:fatty acid beta-oxidation"/>
    <property type="evidence" value="ECO:0007669"/>
    <property type="project" value="TreeGrafter"/>
</dbReference>
<feature type="region of interest" description="Disordered" evidence="9">
    <location>
        <begin position="87"/>
        <end position="109"/>
    </location>
</feature>
<dbReference type="PROSITE" id="PS00166">
    <property type="entry name" value="ENOYL_COA_HYDRATASE"/>
    <property type="match status" value="1"/>
</dbReference>
<dbReference type="OrthoDB" id="2139957at2759"/>
<evidence type="ECO:0000256" key="1">
    <source>
        <dbReference type="ARBA" id="ARBA00004275"/>
    </source>
</evidence>
<dbReference type="InterPro" id="IPR029045">
    <property type="entry name" value="ClpP/crotonase-like_dom_sf"/>
</dbReference>
<dbReference type="PANTHER" id="PTHR11941">
    <property type="entry name" value="ENOYL-COA HYDRATASE-RELATED"/>
    <property type="match status" value="1"/>
</dbReference>
<dbReference type="PANTHER" id="PTHR11941:SF68">
    <property type="entry name" value="CARNITINYL-COA DEHYDRATASE"/>
    <property type="match status" value="1"/>
</dbReference>
<dbReference type="FunFam" id="3.90.226.10:FF:000074">
    <property type="entry name" value="Enoyl-CoA hydratase (AFU_orthologue AFUA_2G10650)"/>
    <property type="match status" value="1"/>
</dbReference>
<dbReference type="Gene3D" id="3.90.226.10">
    <property type="entry name" value="2-enoyl-CoA Hydratase, Chain A, domain 1"/>
    <property type="match status" value="1"/>
</dbReference>
<comment type="pathway">
    <text evidence="2">Siderophore biosynthesis.</text>
</comment>
<evidence type="ECO:0000256" key="5">
    <source>
        <dbReference type="ARBA" id="ARBA00023140"/>
    </source>
</evidence>
<evidence type="ECO:0000313" key="11">
    <source>
        <dbReference type="Proteomes" id="UP000799429"/>
    </source>
</evidence>
<evidence type="ECO:0000256" key="3">
    <source>
        <dbReference type="ARBA" id="ARBA00005254"/>
    </source>
</evidence>
<dbReference type="CDD" id="cd06558">
    <property type="entry name" value="crotonase-like"/>
    <property type="match status" value="1"/>
</dbReference>
<dbReference type="GO" id="GO:0016829">
    <property type="term" value="F:lyase activity"/>
    <property type="evidence" value="ECO:0007669"/>
    <property type="project" value="UniProtKB-KW"/>
</dbReference>
<dbReference type="Pfam" id="PF00378">
    <property type="entry name" value="ECH_1"/>
    <property type="match status" value="1"/>
</dbReference>
<comment type="similarity">
    <text evidence="3 8">Belongs to the enoyl-CoA hydratase/isomerase family.</text>
</comment>
<dbReference type="EMBL" id="MU006089">
    <property type="protein sequence ID" value="KAF2842990.1"/>
    <property type="molecule type" value="Genomic_DNA"/>
</dbReference>
<protein>
    <submittedName>
        <fullName evidence="10">Enoyl-CoA hydratase-like protein</fullName>
    </submittedName>
</protein>
<keyword evidence="6" id="KW-0413">Isomerase</keyword>
<dbReference type="GO" id="GO:0005777">
    <property type="term" value="C:peroxisome"/>
    <property type="evidence" value="ECO:0007669"/>
    <property type="project" value="UniProtKB-SubCell"/>
</dbReference>
<organism evidence="10 11">
    <name type="scientific">Patellaria atrata CBS 101060</name>
    <dbReference type="NCBI Taxonomy" id="1346257"/>
    <lineage>
        <taxon>Eukaryota</taxon>
        <taxon>Fungi</taxon>
        <taxon>Dikarya</taxon>
        <taxon>Ascomycota</taxon>
        <taxon>Pezizomycotina</taxon>
        <taxon>Dothideomycetes</taxon>
        <taxon>Dothideomycetes incertae sedis</taxon>
        <taxon>Patellariales</taxon>
        <taxon>Patellariaceae</taxon>
        <taxon>Patellaria</taxon>
    </lineage>
</organism>
<proteinExistence type="inferred from homology"/>
<evidence type="ECO:0000256" key="8">
    <source>
        <dbReference type="RuleBase" id="RU003707"/>
    </source>
</evidence>
<keyword evidence="11" id="KW-1185">Reference proteome</keyword>
<keyword evidence="4" id="KW-0843">Virulence</keyword>
<dbReference type="GO" id="GO:0016853">
    <property type="term" value="F:isomerase activity"/>
    <property type="evidence" value="ECO:0007669"/>
    <property type="project" value="UniProtKB-KW"/>
</dbReference>
<sequence>MSSSAPTSPPPSSQTYLLTHPTPHTLLITLNRPSSMNALPHSAHWDLSALLTWYDASPTLRVAIITGAGTKAFCAGQDLLELRQLRDAPPPTPAEAAQRRHPRSGFAGLSRREGRKPVIAAVNGVALGGGFEICLNCDMTIASPTATFGLPEALRGIYAGAGGLPRLIRTVGLQVASEIALTGRTLNAQEAKELRLINHISRTPESLVEEAVELAKQVAKISPDAAIVTRAGLRQAWETASVERAYQITQERFGEALIGGENAKEGLRAFAEKREPRWLPSKL</sequence>
<gene>
    <name evidence="10" type="ORF">M501DRAFT_1021440</name>
</gene>
<dbReference type="AlphaFoldDB" id="A0A9P4SJJ5"/>
<keyword evidence="5" id="KW-0576">Peroxisome</keyword>
<dbReference type="InterPro" id="IPR001753">
    <property type="entry name" value="Enoyl-CoA_hydra/iso"/>
</dbReference>
<comment type="caution">
    <text evidence="10">The sequence shown here is derived from an EMBL/GenBank/DDBJ whole genome shotgun (WGS) entry which is preliminary data.</text>
</comment>
<comment type="subcellular location">
    <subcellularLocation>
        <location evidence="1">Peroxisome</location>
    </subcellularLocation>
</comment>
<evidence type="ECO:0000256" key="7">
    <source>
        <dbReference type="ARBA" id="ARBA00023239"/>
    </source>
</evidence>
<evidence type="ECO:0000256" key="9">
    <source>
        <dbReference type="SAM" id="MobiDB-lite"/>
    </source>
</evidence>
<dbReference type="InterPro" id="IPR018376">
    <property type="entry name" value="Enoyl-CoA_hyd/isom_CS"/>
</dbReference>
<dbReference type="GO" id="GO:0005739">
    <property type="term" value="C:mitochondrion"/>
    <property type="evidence" value="ECO:0007669"/>
    <property type="project" value="TreeGrafter"/>
</dbReference>
<evidence type="ECO:0000256" key="4">
    <source>
        <dbReference type="ARBA" id="ARBA00023026"/>
    </source>
</evidence>
<evidence type="ECO:0000256" key="2">
    <source>
        <dbReference type="ARBA" id="ARBA00004924"/>
    </source>
</evidence>